<gene>
    <name evidence="3" type="ORF">AC578_2331</name>
</gene>
<dbReference type="InterPro" id="IPR001680">
    <property type="entry name" value="WD40_rpt"/>
</dbReference>
<dbReference type="Proteomes" id="UP000070133">
    <property type="component" value="Unassembled WGS sequence"/>
</dbReference>
<reference evidence="3 4" key="1">
    <citation type="submission" date="2015-07" db="EMBL/GenBank/DDBJ databases">
        <title>Comparative genomics of the Sigatoka disease complex on banana suggests a link between parallel evolutionary changes in Pseudocercospora fijiensis and Pseudocercospora eumusae and increased virulence on the banana host.</title>
        <authorList>
            <person name="Chang T.-C."/>
            <person name="Salvucci A."/>
            <person name="Crous P.W."/>
            <person name="Stergiopoulos I."/>
        </authorList>
    </citation>
    <scope>NUCLEOTIDE SEQUENCE [LARGE SCALE GENOMIC DNA]</scope>
    <source>
        <strain evidence="3 4">CBS 114824</strain>
    </source>
</reference>
<feature type="compositionally biased region" description="Acidic residues" evidence="1">
    <location>
        <begin position="560"/>
        <end position="571"/>
    </location>
</feature>
<dbReference type="OrthoDB" id="308690at2759"/>
<dbReference type="Pfam" id="PF07676">
    <property type="entry name" value="PD40"/>
    <property type="match status" value="1"/>
</dbReference>
<dbReference type="Gene3D" id="2.130.10.10">
    <property type="entry name" value="YVTN repeat-like/Quinoprotein amine dehydrogenase"/>
    <property type="match status" value="3"/>
</dbReference>
<feature type="region of interest" description="Disordered" evidence="1">
    <location>
        <begin position="516"/>
        <end position="571"/>
    </location>
</feature>
<dbReference type="EMBL" id="LFZN01000003">
    <property type="protein sequence ID" value="KXT07102.1"/>
    <property type="molecule type" value="Genomic_DNA"/>
</dbReference>
<feature type="compositionally biased region" description="Acidic residues" evidence="1">
    <location>
        <begin position="533"/>
        <end position="547"/>
    </location>
</feature>
<evidence type="ECO:0000256" key="1">
    <source>
        <dbReference type="SAM" id="MobiDB-lite"/>
    </source>
</evidence>
<evidence type="ECO:0000259" key="2">
    <source>
        <dbReference type="Pfam" id="PF12894"/>
    </source>
</evidence>
<accession>A0A139HXL3</accession>
<sequence length="571" mass="63187">MDLGRSAEVEMAFGRDSLFLRVVGRPTNIFMLTCANLRTRHGLLKMHICSTASPNGDHVAFVKNSLICRQSTRKRTPAITGGRKTFEERDINSIKWAPNGYHVLVTSNKGVKVLDIDSFEDLAIVGNGSGGLGKIASADFLGNDRLLVTWEFGKAKLWDLKTGRACDLPDVKTTCDGRVWQIRPGNMRPALLALLCRNGADDQLVLHFSTLDQVPSSIKLATTDAQSISWSPDGRWLAILDTPSVIPNLHIYTPDGHLFRSWPSQKNVDVELGVKSIEWSPDGRILALACHDGRVELLNSRTFSQLATIEHHTTIAQSSLPVSEQAPVWQERVSSTNERSYTFAPQPVCPPLSRTKPTSEPEELGVAELCFSCDGSYLATRDCRMLNTVWIWDTATLAAHSVLLQHSNVRKLTWHPTRAETLLVDCAEGIAHVFDVTSSEPPVAHHTGAAASARLSWILTASNDHPIIMITQKTQFRLFYPEGQDEDQETPQLREQAGNAAFEEGASEDSLFEVLSGRKPLPPKTAPSYTELVDMDVETEDTIEGGLDDTFREKRKPLAEELDPLDDSEIF</sequence>
<dbReference type="InterPro" id="IPR015943">
    <property type="entry name" value="WD40/YVTN_repeat-like_dom_sf"/>
</dbReference>
<name>A0A139HXL3_9PEZI</name>
<dbReference type="InterPro" id="IPR011047">
    <property type="entry name" value="Quinoprotein_ADH-like_sf"/>
</dbReference>
<dbReference type="GO" id="GO:1990811">
    <property type="term" value="C:MWP complex"/>
    <property type="evidence" value="ECO:0007669"/>
    <property type="project" value="TreeGrafter"/>
</dbReference>
<dbReference type="GO" id="GO:1990810">
    <property type="term" value="P:microtubule anchoring at mitotic spindle pole body"/>
    <property type="evidence" value="ECO:0007669"/>
    <property type="project" value="TreeGrafter"/>
</dbReference>
<dbReference type="GO" id="GO:0005815">
    <property type="term" value="C:microtubule organizing center"/>
    <property type="evidence" value="ECO:0007669"/>
    <property type="project" value="TreeGrafter"/>
</dbReference>
<dbReference type="SUPFAM" id="SSF50998">
    <property type="entry name" value="Quinoprotein alcohol dehydrogenase-like"/>
    <property type="match status" value="1"/>
</dbReference>
<dbReference type="InterPro" id="IPR011659">
    <property type="entry name" value="WD40"/>
</dbReference>
<protein>
    <recommendedName>
        <fullName evidence="2">Anaphase-promoting complex subunit 4-like WD40 domain-containing protein</fullName>
    </recommendedName>
</protein>
<dbReference type="Pfam" id="PF12894">
    <property type="entry name" value="ANAPC4_WD40"/>
    <property type="match status" value="1"/>
</dbReference>
<dbReference type="STRING" id="321146.A0A139HXL3"/>
<comment type="caution">
    <text evidence="3">The sequence shown here is derived from an EMBL/GenBank/DDBJ whole genome shotgun (WGS) entry which is preliminary data.</text>
</comment>
<dbReference type="PANTHER" id="PTHR16220:SF0">
    <property type="entry name" value="WD REPEAT-CONTAINING PROTEIN WRAP73"/>
    <property type="match status" value="1"/>
</dbReference>
<keyword evidence="4" id="KW-1185">Reference proteome</keyword>
<feature type="domain" description="Anaphase-promoting complex subunit 4-like WD40" evidence="2">
    <location>
        <begin position="271"/>
        <end position="314"/>
    </location>
</feature>
<organism evidence="3 4">
    <name type="scientific">Pseudocercospora eumusae</name>
    <dbReference type="NCBI Taxonomy" id="321146"/>
    <lineage>
        <taxon>Eukaryota</taxon>
        <taxon>Fungi</taxon>
        <taxon>Dikarya</taxon>
        <taxon>Ascomycota</taxon>
        <taxon>Pezizomycotina</taxon>
        <taxon>Dothideomycetes</taxon>
        <taxon>Dothideomycetidae</taxon>
        <taxon>Mycosphaerellales</taxon>
        <taxon>Mycosphaerellaceae</taxon>
        <taxon>Pseudocercospora</taxon>
    </lineage>
</organism>
<evidence type="ECO:0000313" key="3">
    <source>
        <dbReference type="EMBL" id="KXT07102.1"/>
    </source>
</evidence>
<dbReference type="PANTHER" id="PTHR16220">
    <property type="entry name" value="WD REPEAT PROTEIN 8-RELATED"/>
    <property type="match status" value="1"/>
</dbReference>
<dbReference type="SMART" id="SM00320">
    <property type="entry name" value="WD40"/>
    <property type="match status" value="4"/>
</dbReference>
<evidence type="ECO:0000313" key="4">
    <source>
        <dbReference type="Proteomes" id="UP000070133"/>
    </source>
</evidence>
<dbReference type="AlphaFoldDB" id="A0A139HXL3"/>
<dbReference type="InterPro" id="IPR024977">
    <property type="entry name" value="Apc4-like_WD40_dom"/>
</dbReference>
<proteinExistence type="predicted"/>
<dbReference type="InterPro" id="IPR052778">
    <property type="entry name" value="Centrosome-WD_assoc"/>
</dbReference>
<feature type="compositionally biased region" description="Basic and acidic residues" evidence="1">
    <location>
        <begin position="549"/>
        <end position="559"/>
    </location>
</feature>